<proteinExistence type="predicted"/>
<dbReference type="GO" id="GO:0016747">
    <property type="term" value="F:acyltransferase activity, transferring groups other than amino-acyl groups"/>
    <property type="evidence" value="ECO:0007669"/>
    <property type="project" value="InterPro"/>
</dbReference>
<reference evidence="5" key="1">
    <citation type="submission" date="2016-10" db="EMBL/GenBank/DDBJ databases">
        <authorList>
            <person name="Varghese N."/>
            <person name="Submissions S."/>
        </authorList>
    </citation>
    <scope>NUCLEOTIDE SEQUENCE [LARGE SCALE GENOMIC DNA]</scope>
    <source>
        <strain evidence="5">CGMCC 4.3568</strain>
    </source>
</reference>
<evidence type="ECO:0000259" key="3">
    <source>
        <dbReference type="PROSITE" id="PS51186"/>
    </source>
</evidence>
<dbReference type="SUPFAM" id="SSF55729">
    <property type="entry name" value="Acyl-CoA N-acyltransferases (Nat)"/>
    <property type="match status" value="1"/>
</dbReference>
<keyword evidence="2" id="KW-0012">Acyltransferase</keyword>
<keyword evidence="5" id="KW-1185">Reference proteome</keyword>
<organism evidence="4 5">
    <name type="scientific">Amycolatopsis marina</name>
    <dbReference type="NCBI Taxonomy" id="490629"/>
    <lineage>
        <taxon>Bacteria</taxon>
        <taxon>Bacillati</taxon>
        <taxon>Actinomycetota</taxon>
        <taxon>Actinomycetes</taxon>
        <taxon>Pseudonocardiales</taxon>
        <taxon>Pseudonocardiaceae</taxon>
        <taxon>Amycolatopsis</taxon>
    </lineage>
</organism>
<dbReference type="STRING" id="490629.SAMN05216266_1041"/>
<dbReference type="EMBL" id="FOKG01000004">
    <property type="protein sequence ID" value="SFB04476.1"/>
    <property type="molecule type" value="Genomic_DNA"/>
</dbReference>
<dbReference type="CDD" id="cd04301">
    <property type="entry name" value="NAT_SF"/>
    <property type="match status" value="1"/>
</dbReference>
<dbReference type="GO" id="GO:0005840">
    <property type="term" value="C:ribosome"/>
    <property type="evidence" value="ECO:0007669"/>
    <property type="project" value="UniProtKB-KW"/>
</dbReference>
<dbReference type="Proteomes" id="UP000243799">
    <property type="component" value="Unassembled WGS sequence"/>
</dbReference>
<keyword evidence="1" id="KW-0808">Transferase</keyword>
<evidence type="ECO:0000313" key="4">
    <source>
        <dbReference type="EMBL" id="SFB04476.1"/>
    </source>
</evidence>
<dbReference type="InterPro" id="IPR050832">
    <property type="entry name" value="Bact_Acetyltransf"/>
</dbReference>
<dbReference type="RefSeq" id="WP_091671658.1">
    <property type="nucleotide sequence ID" value="NZ_FOKG01000004.1"/>
</dbReference>
<evidence type="ECO:0000256" key="2">
    <source>
        <dbReference type="ARBA" id="ARBA00023315"/>
    </source>
</evidence>
<dbReference type="PANTHER" id="PTHR43877:SF1">
    <property type="entry name" value="ACETYLTRANSFERASE"/>
    <property type="match status" value="1"/>
</dbReference>
<dbReference type="AlphaFoldDB" id="A0A1I0XVK8"/>
<protein>
    <submittedName>
        <fullName evidence="4">Ribosomal protein S18 acetylase RimI</fullName>
    </submittedName>
</protein>
<evidence type="ECO:0000313" key="5">
    <source>
        <dbReference type="Proteomes" id="UP000243799"/>
    </source>
</evidence>
<dbReference type="PANTHER" id="PTHR43877">
    <property type="entry name" value="AMINOALKYLPHOSPHONATE N-ACETYLTRANSFERASE-RELATED-RELATED"/>
    <property type="match status" value="1"/>
</dbReference>
<dbReference type="OrthoDB" id="5243635at2"/>
<evidence type="ECO:0000256" key="1">
    <source>
        <dbReference type="ARBA" id="ARBA00022679"/>
    </source>
</evidence>
<gene>
    <name evidence="4" type="ORF">SAMN05216266_1041</name>
</gene>
<sequence length="192" mass="21633">MERVRLRTEDEGSTRWMIRPAREADAEALAQVNVRAWRRAYRGIMDEGYLAAMDPRQRAERWRERLRQPDPADLVLAAEGTDGRPGVVGYCLVRAPAGLPEPPRVGAVVALYVDPSRWGDGAGGQLHRAALRHLEIRECVEAILWVATANVRSRAFYERHRWLDDSESTGGRGSHRVGGMAIPVVRYRRPVS</sequence>
<feature type="domain" description="N-acetyltransferase" evidence="3">
    <location>
        <begin position="16"/>
        <end position="192"/>
    </location>
</feature>
<dbReference type="Gene3D" id="3.40.630.30">
    <property type="match status" value="1"/>
</dbReference>
<name>A0A1I0XVK8_9PSEU</name>
<keyword evidence="4" id="KW-0687">Ribonucleoprotein</keyword>
<dbReference type="Pfam" id="PF00583">
    <property type="entry name" value="Acetyltransf_1"/>
    <property type="match status" value="1"/>
</dbReference>
<dbReference type="InterPro" id="IPR016181">
    <property type="entry name" value="Acyl_CoA_acyltransferase"/>
</dbReference>
<dbReference type="PROSITE" id="PS51186">
    <property type="entry name" value="GNAT"/>
    <property type="match status" value="1"/>
</dbReference>
<accession>A0A1I0XVK8</accession>
<dbReference type="InterPro" id="IPR000182">
    <property type="entry name" value="GNAT_dom"/>
</dbReference>
<keyword evidence="4" id="KW-0689">Ribosomal protein</keyword>